<feature type="domain" description="JAB1/MPN/MOV34 metalloenzyme" evidence="8">
    <location>
        <begin position="1"/>
        <end position="118"/>
    </location>
</feature>
<keyword evidence="5" id="KW-0788">Thiol protease</keyword>
<evidence type="ECO:0000256" key="7">
    <source>
        <dbReference type="ARBA" id="ARBA00023049"/>
    </source>
</evidence>
<evidence type="ECO:0000256" key="4">
    <source>
        <dbReference type="ARBA" id="ARBA00022801"/>
    </source>
</evidence>
<dbReference type="InterPro" id="IPR028090">
    <property type="entry name" value="JAB_dom_prok"/>
</dbReference>
<keyword evidence="4 9" id="KW-0378">Hydrolase</keyword>
<dbReference type="InterPro" id="IPR000064">
    <property type="entry name" value="NLP_P60_dom"/>
</dbReference>
<evidence type="ECO:0000256" key="1">
    <source>
        <dbReference type="ARBA" id="ARBA00007074"/>
    </source>
</evidence>
<proteinExistence type="inferred from homology"/>
<evidence type="ECO:0000259" key="8">
    <source>
        <dbReference type="SMART" id="SM00232"/>
    </source>
</evidence>
<dbReference type="SUPFAM" id="SSF102712">
    <property type="entry name" value="JAB1/MPN domain"/>
    <property type="match status" value="1"/>
</dbReference>
<keyword evidence="7" id="KW-0482">Metalloprotease</keyword>
<dbReference type="GO" id="GO:0008235">
    <property type="term" value="F:metalloexopeptidase activity"/>
    <property type="evidence" value="ECO:0007669"/>
    <property type="project" value="TreeGrafter"/>
</dbReference>
<dbReference type="Pfam" id="PF00877">
    <property type="entry name" value="NLPC_P60"/>
    <property type="match status" value="1"/>
</dbReference>
<dbReference type="SUPFAM" id="SSF54001">
    <property type="entry name" value="Cysteine proteinases"/>
    <property type="match status" value="1"/>
</dbReference>
<keyword evidence="6" id="KW-0862">Zinc</keyword>
<dbReference type="GO" id="GO:0006508">
    <property type="term" value="P:proteolysis"/>
    <property type="evidence" value="ECO:0007669"/>
    <property type="project" value="UniProtKB-KW"/>
</dbReference>
<dbReference type="PANTHER" id="PTHR34858">
    <property type="entry name" value="CYSO-CYSTEINE PEPTIDASE"/>
    <property type="match status" value="1"/>
</dbReference>
<comment type="caution">
    <text evidence="9">The sequence shown here is derived from an EMBL/GenBank/DDBJ whole genome shotgun (WGS) entry which is preliminary data.</text>
</comment>
<dbReference type="InterPro" id="IPR038765">
    <property type="entry name" value="Papain-like_cys_pep_sf"/>
</dbReference>
<dbReference type="InterPro" id="IPR051929">
    <property type="entry name" value="VirAsm_ModProt"/>
</dbReference>
<reference evidence="9 10" key="1">
    <citation type="submission" date="2015-02" db="EMBL/GenBank/DDBJ databases">
        <title>Pseudomonas helleri sp. nov. and Pseudomonas weihenstephanensis sp. nov., isolated from raw cows milk.</title>
        <authorList>
            <person name="von Neubeck M."/>
            <person name="Huptas C."/>
            <person name="Wenning M."/>
            <person name="Scherer S."/>
        </authorList>
    </citation>
    <scope>NUCLEOTIDE SEQUENCE [LARGE SCALE GENOMIC DNA]</scope>
    <source>
        <strain evidence="9 10">DSM 29166</strain>
    </source>
</reference>
<evidence type="ECO:0000256" key="2">
    <source>
        <dbReference type="ARBA" id="ARBA00022670"/>
    </source>
</evidence>
<evidence type="ECO:0000256" key="5">
    <source>
        <dbReference type="ARBA" id="ARBA00022807"/>
    </source>
</evidence>
<evidence type="ECO:0000256" key="6">
    <source>
        <dbReference type="ARBA" id="ARBA00022833"/>
    </source>
</evidence>
<dbReference type="Gene3D" id="3.40.140.10">
    <property type="entry name" value="Cytidine Deaminase, domain 2"/>
    <property type="match status" value="1"/>
</dbReference>
<evidence type="ECO:0000313" key="10">
    <source>
        <dbReference type="Proteomes" id="UP000036325"/>
    </source>
</evidence>
<dbReference type="SMART" id="SM00232">
    <property type="entry name" value="JAB_MPN"/>
    <property type="match status" value="1"/>
</dbReference>
<dbReference type="Pfam" id="PF14464">
    <property type="entry name" value="Prok-JAB"/>
    <property type="match status" value="1"/>
</dbReference>
<comment type="similarity">
    <text evidence="1">Belongs to the peptidase C40 family.</text>
</comment>
<dbReference type="Gene3D" id="3.90.1720.10">
    <property type="entry name" value="endopeptidase domain like (from Nostoc punctiforme)"/>
    <property type="match status" value="1"/>
</dbReference>
<keyword evidence="3" id="KW-0479">Metal-binding</keyword>
<protein>
    <submittedName>
        <fullName evidence="9">Hydrolase Nlp/P60</fullName>
    </submittedName>
</protein>
<dbReference type="GO" id="GO:0008234">
    <property type="term" value="F:cysteine-type peptidase activity"/>
    <property type="evidence" value="ECO:0007669"/>
    <property type="project" value="UniProtKB-KW"/>
</dbReference>
<dbReference type="OrthoDB" id="1494599at2"/>
<dbReference type="InterPro" id="IPR000555">
    <property type="entry name" value="JAMM/MPN+_dom"/>
</dbReference>
<dbReference type="PANTHER" id="PTHR34858:SF1">
    <property type="entry name" value="CYSO-CYSTEINE PEPTIDASE"/>
    <property type="match status" value="1"/>
</dbReference>
<sequence>MRISKHLQGDICAHAEREYPAEACGLLIKTAAGREYLPCANQARTPREHFQIDPHDLVAAEDRGELLAIIHSHPDKSPTPSMADRVSCELHALPWGIVGWPGGEMEWFKPSGFEAPLLGRDFSHGLLDCWGACRDWYAREAGLQLPNFERHDLWWEDEHGPSHYEDNFMAVGFERVDSPQRGDLLVLQVPTLGRPCFHPNHAAIYLGDEPAFTSEPAPTLGGAGPFIYHHMPGRLASREVFGWSQANRVRLILRHKDYRP</sequence>
<dbReference type="STRING" id="1608994.TU86_21770"/>
<name>A0A0J6IER4_9PSED</name>
<dbReference type="CDD" id="cd08073">
    <property type="entry name" value="MPN_NLPC_P60"/>
    <property type="match status" value="1"/>
</dbReference>
<organism evidence="9 10">
    <name type="scientific">Pseudomonas weihenstephanensis</name>
    <dbReference type="NCBI Taxonomy" id="1608994"/>
    <lineage>
        <taxon>Bacteria</taxon>
        <taxon>Pseudomonadati</taxon>
        <taxon>Pseudomonadota</taxon>
        <taxon>Gammaproteobacteria</taxon>
        <taxon>Pseudomonadales</taxon>
        <taxon>Pseudomonadaceae</taxon>
        <taxon>Pseudomonas</taxon>
    </lineage>
</organism>
<gene>
    <name evidence="9" type="ORF">TU86_21770</name>
</gene>
<evidence type="ECO:0000256" key="3">
    <source>
        <dbReference type="ARBA" id="ARBA00022723"/>
    </source>
</evidence>
<keyword evidence="2" id="KW-0645">Protease</keyword>
<accession>A0A0J6IER4</accession>
<dbReference type="RefSeq" id="WP_048366397.1">
    <property type="nucleotide sequence ID" value="NZ_JYLF01000014.1"/>
</dbReference>
<dbReference type="Proteomes" id="UP000036325">
    <property type="component" value="Unassembled WGS sequence"/>
</dbReference>
<dbReference type="GO" id="GO:0008270">
    <property type="term" value="F:zinc ion binding"/>
    <property type="evidence" value="ECO:0007669"/>
    <property type="project" value="TreeGrafter"/>
</dbReference>
<dbReference type="PATRIC" id="fig|1608994.3.peg.527"/>
<dbReference type="EMBL" id="JYLF01000014">
    <property type="protein sequence ID" value="KMN10184.1"/>
    <property type="molecule type" value="Genomic_DNA"/>
</dbReference>
<dbReference type="AlphaFoldDB" id="A0A0J6IER4"/>
<evidence type="ECO:0000313" key="9">
    <source>
        <dbReference type="EMBL" id="KMN10184.1"/>
    </source>
</evidence>